<evidence type="ECO:0000313" key="2">
    <source>
        <dbReference type="Proteomes" id="UP000361836"/>
    </source>
</evidence>
<evidence type="ECO:0000313" key="1">
    <source>
        <dbReference type="EMBL" id="VWM03350.1"/>
    </source>
</evidence>
<dbReference type="EMBL" id="CABWIE010000036">
    <property type="protein sequence ID" value="VWM03350.1"/>
    <property type="molecule type" value="Genomic_DNA"/>
</dbReference>
<evidence type="ECO:0008006" key="3">
    <source>
        <dbReference type="Google" id="ProtNLM"/>
    </source>
</evidence>
<name>A0A5K1JFG7_9ACTN</name>
<sequence>MPKVRGIERFADAMRNCKGGYVLIGGGACSVLFDNEGDSFRATEDLDVVVIVDGEGVEFATALWSFIKGVGYETGKVGDGKCTYYRFRLPEGSRRSLDCPGQIELFARHPDFVLEDEASEVAPLSFDGAVSSLSAIILDDGYYEFIRDNATNVEGITLLDALHIIPLKMRAHIDINRSYEEGRHCNDIDRRKHRSDVARLAGLLSHSARLKLSEQMRADAEDFFTDFASYVNRQTNRKERARLQDTLSFLERVYL</sequence>
<dbReference type="PROSITE" id="PS51257">
    <property type="entry name" value="PROKAR_LIPOPROTEIN"/>
    <property type="match status" value="1"/>
</dbReference>
<organism evidence="1 2">
    <name type="scientific">Collinsella aerofaciens</name>
    <dbReference type="NCBI Taxonomy" id="74426"/>
    <lineage>
        <taxon>Bacteria</taxon>
        <taxon>Bacillati</taxon>
        <taxon>Actinomycetota</taxon>
        <taxon>Coriobacteriia</taxon>
        <taxon>Coriobacteriales</taxon>
        <taxon>Coriobacteriaceae</taxon>
        <taxon>Collinsella</taxon>
    </lineage>
</organism>
<dbReference type="RefSeq" id="WP_152077301.1">
    <property type="nucleotide sequence ID" value="NZ_CAAKNU010000097.1"/>
</dbReference>
<proteinExistence type="predicted"/>
<reference evidence="1 2" key="1">
    <citation type="submission" date="2019-10" db="EMBL/GenBank/DDBJ databases">
        <authorList>
            <person name="Wolf R A."/>
        </authorList>
    </citation>
    <scope>NUCLEOTIDE SEQUENCE [LARGE SCALE GENOMIC DNA]</scope>
    <source>
        <strain evidence="1">Collinsella_aerofaciens_MC2</strain>
    </source>
</reference>
<protein>
    <recommendedName>
        <fullName evidence="3">Nucleotidyl transferase AbiEii/AbiGii toxin family protein</fullName>
    </recommendedName>
</protein>
<accession>A0A5K1JFG7</accession>
<dbReference type="Proteomes" id="UP000361836">
    <property type="component" value="Unassembled WGS sequence"/>
</dbReference>
<keyword evidence="2" id="KW-1185">Reference proteome</keyword>
<gene>
    <name evidence="1" type="ORF">KCJAJFAP_01287</name>
</gene>
<dbReference type="AlphaFoldDB" id="A0A5K1JFG7"/>